<evidence type="ECO:0000313" key="2">
    <source>
        <dbReference type="Proteomes" id="UP000295781"/>
    </source>
</evidence>
<protein>
    <submittedName>
        <fullName evidence="1">Uncharacterized protein</fullName>
    </submittedName>
</protein>
<name>A0A4P2PZM6_SORCE</name>
<sequence length="52" mass="5998">MTKLAAPRPCVVNDGIAPVRYEDTERFSLTRAVLLHRDRSLRERFRADGEDP</sequence>
<dbReference type="Proteomes" id="UP000295781">
    <property type="component" value="Chromosome"/>
</dbReference>
<organism evidence="1 2">
    <name type="scientific">Sorangium cellulosum</name>
    <name type="common">Polyangium cellulosum</name>
    <dbReference type="NCBI Taxonomy" id="56"/>
    <lineage>
        <taxon>Bacteria</taxon>
        <taxon>Pseudomonadati</taxon>
        <taxon>Myxococcota</taxon>
        <taxon>Polyangia</taxon>
        <taxon>Polyangiales</taxon>
        <taxon>Polyangiaceae</taxon>
        <taxon>Sorangium</taxon>
    </lineage>
</organism>
<evidence type="ECO:0000313" key="1">
    <source>
        <dbReference type="EMBL" id="AUX22365.1"/>
    </source>
</evidence>
<dbReference type="AlphaFoldDB" id="A0A4P2PZM6"/>
<dbReference type="EMBL" id="CP012670">
    <property type="protein sequence ID" value="AUX22365.1"/>
    <property type="molecule type" value="Genomic_DNA"/>
</dbReference>
<proteinExistence type="predicted"/>
<gene>
    <name evidence="1" type="ORF">SOCEGT47_028660</name>
</gene>
<reference evidence="1 2" key="1">
    <citation type="submission" date="2015-09" db="EMBL/GenBank/DDBJ databases">
        <title>Sorangium comparison.</title>
        <authorList>
            <person name="Zaburannyi N."/>
            <person name="Bunk B."/>
            <person name="Overmann J."/>
            <person name="Mueller R."/>
        </authorList>
    </citation>
    <scope>NUCLEOTIDE SEQUENCE [LARGE SCALE GENOMIC DNA]</scope>
    <source>
        <strain evidence="1 2">So ceGT47</strain>
    </source>
</reference>
<accession>A0A4P2PZM6</accession>